<dbReference type="PANTHER" id="PTHR22792:SF132">
    <property type="entry name" value="LA-RELATED PROTEIN 1"/>
    <property type="match status" value="1"/>
</dbReference>
<dbReference type="GO" id="GO:0000339">
    <property type="term" value="F:RNA cap binding"/>
    <property type="evidence" value="ECO:0007669"/>
    <property type="project" value="InterPro"/>
</dbReference>
<feature type="compositionally biased region" description="Basic and acidic residues" evidence="3">
    <location>
        <begin position="865"/>
        <end position="874"/>
    </location>
</feature>
<dbReference type="PROSITE" id="PS50961">
    <property type="entry name" value="HTH_LA"/>
    <property type="match status" value="1"/>
</dbReference>
<dbReference type="Proteomes" id="UP001177023">
    <property type="component" value="Unassembled WGS sequence"/>
</dbReference>
<evidence type="ECO:0000259" key="4">
    <source>
        <dbReference type="PROSITE" id="PS50961"/>
    </source>
</evidence>
<dbReference type="GO" id="GO:0005829">
    <property type="term" value="C:cytosol"/>
    <property type="evidence" value="ECO:0007669"/>
    <property type="project" value="TreeGrafter"/>
</dbReference>
<name>A0AA36D3I3_9BILA</name>
<feature type="compositionally biased region" description="Basic and acidic residues" evidence="3">
    <location>
        <begin position="114"/>
        <end position="129"/>
    </location>
</feature>
<dbReference type="SUPFAM" id="SSF46785">
    <property type="entry name" value="Winged helix' DNA-binding domain"/>
    <property type="match status" value="1"/>
</dbReference>
<feature type="non-terminal residue" evidence="5">
    <location>
        <position position="1"/>
    </location>
</feature>
<dbReference type="Pfam" id="PF05383">
    <property type="entry name" value="La"/>
    <property type="match status" value="1"/>
</dbReference>
<feature type="region of interest" description="Disordered" evidence="3">
    <location>
        <begin position="232"/>
        <end position="337"/>
    </location>
</feature>
<dbReference type="PANTHER" id="PTHR22792">
    <property type="entry name" value="LUPUS LA PROTEIN-RELATED"/>
    <property type="match status" value="1"/>
</dbReference>
<evidence type="ECO:0000256" key="1">
    <source>
        <dbReference type="ARBA" id="ARBA00022884"/>
    </source>
</evidence>
<gene>
    <name evidence="5" type="ORF">MSPICULIGERA_LOCUS17392</name>
</gene>
<feature type="compositionally biased region" description="Pro residues" evidence="3">
    <location>
        <begin position="324"/>
        <end position="333"/>
    </location>
</feature>
<feature type="region of interest" description="Disordered" evidence="3">
    <location>
        <begin position="48"/>
        <end position="205"/>
    </location>
</feature>
<evidence type="ECO:0000256" key="2">
    <source>
        <dbReference type="PROSITE-ProRule" id="PRU00332"/>
    </source>
</evidence>
<keyword evidence="1 2" id="KW-0694">RNA-binding</keyword>
<feature type="compositionally biased region" description="Pro residues" evidence="3">
    <location>
        <begin position="55"/>
        <end position="73"/>
    </location>
</feature>
<feature type="compositionally biased region" description="Basic and acidic residues" evidence="3">
    <location>
        <begin position="232"/>
        <end position="246"/>
    </location>
</feature>
<feature type="compositionally biased region" description="Basic and acidic residues" evidence="3">
    <location>
        <begin position="160"/>
        <end position="176"/>
    </location>
</feature>
<feature type="compositionally biased region" description="Polar residues" evidence="3">
    <location>
        <begin position="682"/>
        <end position="694"/>
    </location>
</feature>
<dbReference type="InterPro" id="IPR036388">
    <property type="entry name" value="WH-like_DNA-bd_sf"/>
</dbReference>
<keyword evidence="6" id="KW-1185">Reference proteome</keyword>
<dbReference type="Gene3D" id="1.10.10.10">
    <property type="entry name" value="Winged helix-like DNA-binding domain superfamily/Winged helix DNA-binding domain"/>
    <property type="match status" value="1"/>
</dbReference>
<dbReference type="InterPro" id="IPR036390">
    <property type="entry name" value="WH_DNA-bd_sf"/>
</dbReference>
<dbReference type="AlphaFoldDB" id="A0AA36D3I3"/>
<feature type="compositionally biased region" description="Polar residues" evidence="3">
    <location>
        <begin position="262"/>
        <end position="274"/>
    </location>
</feature>
<evidence type="ECO:0000256" key="3">
    <source>
        <dbReference type="SAM" id="MobiDB-lite"/>
    </source>
</evidence>
<dbReference type="InterPro" id="IPR006630">
    <property type="entry name" value="La_HTH"/>
</dbReference>
<organism evidence="5 6">
    <name type="scientific">Mesorhabditis spiculigera</name>
    <dbReference type="NCBI Taxonomy" id="96644"/>
    <lineage>
        <taxon>Eukaryota</taxon>
        <taxon>Metazoa</taxon>
        <taxon>Ecdysozoa</taxon>
        <taxon>Nematoda</taxon>
        <taxon>Chromadorea</taxon>
        <taxon>Rhabditida</taxon>
        <taxon>Rhabditina</taxon>
        <taxon>Rhabditomorpha</taxon>
        <taxon>Rhabditoidea</taxon>
        <taxon>Rhabditidae</taxon>
        <taxon>Mesorhabditinae</taxon>
        <taxon>Mesorhabditis</taxon>
    </lineage>
</organism>
<dbReference type="Pfam" id="PF21071">
    <property type="entry name" value="LARP1_HEAT"/>
    <property type="match status" value="1"/>
</dbReference>
<dbReference type="SMART" id="SM00715">
    <property type="entry name" value="LA"/>
    <property type="match status" value="1"/>
</dbReference>
<comment type="caution">
    <text evidence="5">The sequence shown here is derived from an EMBL/GenBank/DDBJ whole genome shotgun (WGS) entry which is preliminary data.</text>
</comment>
<feature type="region of interest" description="Disordered" evidence="3">
    <location>
        <begin position="596"/>
        <end position="744"/>
    </location>
</feature>
<evidence type="ECO:0000313" key="5">
    <source>
        <dbReference type="EMBL" id="CAJ0579162.1"/>
    </source>
</evidence>
<dbReference type="SMART" id="SM00684">
    <property type="entry name" value="DM15"/>
    <property type="match status" value="3"/>
</dbReference>
<feature type="compositionally biased region" description="Polar residues" evidence="3">
    <location>
        <begin position="284"/>
        <end position="296"/>
    </location>
</feature>
<dbReference type="InterPro" id="IPR006607">
    <property type="entry name" value="DM15"/>
</dbReference>
<feature type="region of interest" description="Disordered" evidence="3">
    <location>
        <begin position="861"/>
        <end position="908"/>
    </location>
</feature>
<feature type="domain" description="HTH La-type RNA-binding" evidence="4">
    <location>
        <begin position="497"/>
        <end position="589"/>
    </location>
</feature>
<feature type="region of interest" description="Disordered" evidence="3">
    <location>
        <begin position="813"/>
        <end position="842"/>
    </location>
</feature>
<dbReference type="InterPro" id="IPR045180">
    <property type="entry name" value="La_dom_prot"/>
</dbReference>
<reference evidence="5" key="1">
    <citation type="submission" date="2023-06" db="EMBL/GenBank/DDBJ databases">
        <authorList>
            <person name="Delattre M."/>
        </authorList>
    </citation>
    <scope>NUCLEOTIDE SEQUENCE</scope>
    <source>
        <strain evidence="5">AF72</strain>
    </source>
</reference>
<dbReference type="GO" id="GO:0010494">
    <property type="term" value="C:cytoplasmic stress granule"/>
    <property type="evidence" value="ECO:0007669"/>
    <property type="project" value="TreeGrafter"/>
</dbReference>
<feature type="compositionally biased region" description="Basic and acidic residues" evidence="3">
    <location>
        <begin position="79"/>
        <end position="91"/>
    </location>
</feature>
<dbReference type="GO" id="GO:0045727">
    <property type="term" value="P:positive regulation of translation"/>
    <property type="evidence" value="ECO:0007669"/>
    <property type="project" value="TreeGrafter"/>
</dbReference>
<evidence type="ECO:0000313" key="6">
    <source>
        <dbReference type="Proteomes" id="UP001177023"/>
    </source>
</evidence>
<dbReference type="EMBL" id="CATQJA010002655">
    <property type="protein sequence ID" value="CAJ0579162.1"/>
    <property type="molecule type" value="Genomic_DNA"/>
</dbReference>
<accession>A0AA36D3I3</accession>
<protein>
    <recommendedName>
        <fullName evidence="4">HTH La-type RNA-binding domain-containing protein</fullName>
    </recommendedName>
</protein>
<proteinExistence type="predicted"/>
<sequence length="1099" mass="122196">MAARQPMLSFAKVEATEQKEVAAVVEEVQEPPVELTPAPLPAVNAWFKNSEKPAQPEPVPVVTAPPPSPPKAPTPVEVPVEHPQKSGERMADWPTLGDAVVEENGPVVNGTAHSPRDSPKHKEADDHGAKKAGKGSWKKMEIDVDYGNAGARRTTQAHPPRVDKRNRPPSRKEEARVNGVEHAQNSHPTEETPAEETTDSSGYCIEDRRSNGVYYQSGIAHGWKKAVKEEEIAPEMAGKEHGEKKGPAKSSTSMTGAKEEGPSQNGVQKPAQNRSGPSGSGSSQQNRAAQHGQNDYWQRPGGNKDGNTSKHPVATGPVVANNNPRPPPGPSQQPPAFYQRNDRYQARPNLHAPPKLTPEQRRARGPLPEWDEIQEYEPDFDYMQLMDTQYAQYYQLAVPPFDPNIPPMDPAMATMLIQQAQQHMATFGFRPPLPVIIPPIVAAPPPMPDGSAPNPVISPTGPNMVSPPGVPQMHPDMPLNTNIPYAPVFSSHPVYQPISEQGLKEAVRKQIEYYFSPDNLQKDFFLRRKMSPEGYLPIALIASFPRVRSLTEDIAIIVEALRISDKIELNDIGDLVRPSFRPNTWPMPPTLIPAEQAAAAAAAAAKKKEEEGKAQEGPSTSQSSSASQQTQPEPKTTQQQKSTVEEAQPSGSSKDEPEVDTWQEVKTKKKKQGRGEHRESTRQSTGSSTQASHSQADEADSNEPLLGGEFSGNTQSQTPRRPDQKKATRQSTSEFAEDMNDDAINKLIIVTPAKRTMDRTGDFQSRAKSHSELAEEVELGLRRYEEELWAAVPEERSPPAAKVGTVSAEEFALLKGEHKEEAPEETSQTPPPVDPKPEGKQPNTVWALKAKERQYGNVVPRSPILRRETEESKVQRFYPVPKPASRATENSPRKQKTAHSENPPVEMPVGWVYGTQPAGSQTTTSVCMPSPHPAESLLKENGFEQNVYSAWRANCLKQRRSLGYECTEMNTLYRFWSYFLRDHFNRKMYEEFRELALGDARQGSRYGIEALFRYYTYGLEKKFRPEVYKNFIQDTVDDYHNKQLYGLEKLWMFLQHYKNAKQLIIPAEIDAELKKYKSLDDFCVVGKKDKSPKAASSSS</sequence>
<dbReference type="GO" id="GO:0048255">
    <property type="term" value="P:mRNA stabilization"/>
    <property type="evidence" value="ECO:0007669"/>
    <property type="project" value="InterPro"/>
</dbReference>
<feature type="compositionally biased region" description="Low complexity" evidence="3">
    <location>
        <begin position="615"/>
        <end position="642"/>
    </location>
</feature>